<gene>
    <name evidence="5" type="ORF">IC006_2097</name>
    <name evidence="6" type="ORF">IC007_2106</name>
</gene>
<accession>A0A510E4U7</accession>
<reference evidence="8" key="1">
    <citation type="submission" date="2018-09" db="EMBL/GenBank/DDBJ databases">
        <title>Complete Genome Sequencing of Sulfolobus sp. JCM 16834.</title>
        <authorList>
            <person name="Kato S."/>
            <person name="Itoh T."/>
            <person name="Ohkuma M."/>
        </authorList>
    </citation>
    <scope>NUCLEOTIDE SEQUENCE [LARGE SCALE GENOMIC DNA]</scope>
    <source>
        <strain evidence="8">IC-007</strain>
    </source>
</reference>
<dbReference type="Proteomes" id="UP000322983">
    <property type="component" value="Chromosome"/>
</dbReference>
<dbReference type="Gene3D" id="3.40.50.300">
    <property type="entry name" value="P-loop containing nucleotide triphosphate hydrolases"/>
    <property type="match status" value="1"/>
</dbReference>
<dbReference type="EMBL" id="AP018930">
    <property type="protein sequence ID" value="BBG27552.1"/>
    <property type="molecule type" value="Genomic_DNA"/>
</dbReference>
<dbReference type="CDD" id="cd03293">
    <property type="entry name" value="ABC_NrtD_SsuB_transporters"/>
    <property type="match status" value="1"/>
</dbReference>
<evidence type="ECO:0000259" key="4">
    <source>
        <dbReference type="PROSITE" id="PS50893"/>
    </source>
</evidence>
<evidence type="ECO:0000256" key="3">
    <source>
        <dbReference type="ARBA" id="ARBA00022840"/>
    </source>
</evidence>
<dbReference type="InterPro" id="IPR050166">
    <property type="entry name" value="ABC_transporter_ATP-bind"/>
</dbReference>
<dbReference type="SMART" id="SM00382">
    <property type="entry name" value="AAA"/>
    <property type="match status" value="1"/>
</dbReference>
<evidence type="ECO:0000313" key="5">
    <source>
        <dbReference type="EMBL" id="BBG24763.1"/>
    </source>
</evidence>
<dbReference type="GO" id="GO:0005524">
    <property type="term" value="F:ATP binding"/>
    <property type="evidence" value="ECO:0007669"/>
    <property type="project" value="UniProtKB-KW"/>
</dbReference>
<organism evidence="6 8">
    <name type="scientific">Sulfuracidifex tepidarius</name>
    <dbReference type="NCBI Taxonomy" id="1294262"/>
    <lineage>
        <taxon>Archaea</taxon>
        <taxon>Thermoproteota</taxon>
        <taxon>Thermoprotei</taxon>
        <taxon>Sulfolobales</taxon>
        <taxon>Sulfolobaceae</taxon>
        <taxon>Sulfuracidifex</taxon>
    </lineage>
</organism>
<keyword evidence="7" id="KW-1185">Reference proteome</keyword>
<dbReference type="PANTHER" id="PTHR42788">
    <property type="entry name" value="TAURINE IMPORT ATP-BINDING PROTEIN-RELATED"/>
    <property type="match status" value="1"/>
</dbReference>
<dbReference type="InterPro" id="IPR003593">
    <property type="entry name" value="AAA+_ATPase"/>
</dbReference>
<keyword evidence="1" id="KW-0813">Transport</keyword>
<feature type="domain" description="ABC transporter" evidence="4">
    <location>
        <begin position="1"/>
        <end position="230"/>
    </location>
</feature>
<evidence type="ECO:0000313" key="7">
    <source>
        <dbReference type="Proteomes" id="UP000322983"/>
    </source>
</evidence>
<evidence type="ECO:0000313" key="8">
    <source>
        <dbReference type="Proteomes" id="UP000325030"/>
    </source>
</evidence>
<accession>A0A510DX08</accession>
<dbReference type="InterPro" id="IPR027417">
    <property type="entry name" value="P-loop_NTPase"/>
</dbReference>
<dbReference type="PROSITE" id="PS50893">
    <property type="entry name" value="ABC_TRANSPORTER_2"/>
    <property type="match status" value="1"/>
</dbReference>
<evidence type="ECO:0000256" key="1">
    <source>
        <dbReference type="ARBA" id="ARBA00022448"/>
    </source>
</evidence>
<proteinExistence type="predicted"/>
<dbReference type="Pfam" id="PF00005">
    <property type="entry name" value="ABC_tran"/>
    <property type="match status" value="1"/>
</dbReference>
<dbReference type="PROSITE" id="PS00211">
    <property type="entry name" value="ABC_TRANSPORTER_1"/>
    <property type="match status" value="1"/>
</dbReference>
<dbReference type="GO" id="GO:0016887">
    <property type="term" value="F:ATP hydrolysis activity"/>
    <property type="evidence" value="ECO:0007669"/>
    <property type="project" value="InterPro"/>
</dbReference>
<dbReference type="SUPFAM" id="SSF52540">
    <property type="entry name" value="P-loop containing nucleoside triphosphate hydrolases"/>
    <property type="match status" value="1"/>
</dbReference>
<dbReference type="AlphaFoldDB" id="A0A510E4U7"/>
<dbReference type="Proteomes" id="UP000325030">
    <property type="component" value="Chromosome"/>
</dbReference>
<dbReference type="InterPro" id="IPR017871">
    <property type="entry name" value="ABC_transporter-like_CS"/>
</dbReference>
<protein>
    <submittedName>
        <fullName evidence="6">Trehalose/maltose import ATP-binding protein MalK</fullName>
    </submittedName>
</protein>
<keyword evidence="3 6" id="KW-0067">ATP-binding</keyword>
<keyword evidence="2" id="KW-0547">Nucleotide-binding</keyword>
<dbReference type="PANTHER" id="PTHR42788:SF13">
    <property type="entry name" value="ALIPHATIC SULFONATES IMPORT ATP-BINDING PROTEIN SSUB"/>
    <property type="match status" value="1"/>
</dbReference>
<dbReference type="InterPro" id="IPR003439">
    <property type="entry name" value="ABC_transporter-like_ATP-bd"/>
</dbReference>
<sequence>MKLGFIYENQYKVFQNINIDVPERKFVSITGPSGVGKSTLLRNLGGFITPSEGEVLLLGKKVVKPTPKISLIHQSIVTFPWMTALENVALSVKSVKKVSQAEAEKVARKMLELVGLRGFEDFYPKEMSGGMRQRVAIARALAVDPIVLLMDEPFSHLDELTAEGLRNEVYNILFNEENSLSSVVMVSHNLKEIVELSDIVYVMNGRPAEIVGEIYIDIPRPRKMDDPKFEEYMDKLFSMLTPIPVKGERK</sequence>
<dbReference type="STRING" id="1294262.GCA_001316085_02994"/>
<evidence type="ECO:0000313" key="6">
    <source>
        <dbReference type="EMBL" id="BBG27552.1"/>
    </source>
</evidence>
<dbReference type="EMBL" id="AP018929">
    <property type="protein sequence ID" value="BBG24763.1"/>
    <property type="molecule type" value="Genomic_DNA"/>
</dbReference>
<evidence type="ECO:0000256" key="2">
    <source>
        <dbReference type="ARBA" id="ARBA00022741"/>
    </source>
</evidence>
<dbReference type="KEGG" id="step:IC006_2097"/>
<name>A0A510E4U7_9CREN</name>
<reference evidence="6 7" key="2">
    <citation type="journal article" date="2020" name="Int. J. Syst. Evol. Microbiol.">
        <title>Sulfuracidifex tepidarius gen. nov., sp. nov. and transfer of Sulfolobus metallicus Huber and Stetter 1992 to the genus Sulfuracidifex as Sulfuracidifex metallicus comb. nov.</title>
        <authorList>
            <person name="Itoh T."/>
            <person name="Miura T."/>
            <person name="Sakai H.D."/>
            <person name="Kato S."/>
            <person name="Ohkuma M."/>
            <person name="Takashina T."/>
        </authorList>
    </citation>
    <scope>NUCLEOTIDE SEQUENCE</scope>
    <source>
        <strain evidence="5 7">IC-006</strain>
        <strain evidence="6">IC-007</strain>
    </source>
</reference>